<evidence type="ECO:0000313" key="2">
    <source>
        <dbReference type="EMBL" id="CAF1285331.1"/>
    </source>
</evidence>
<keyword evidence="4" id="KW-1185">Reference proteome</keyword>
<accession>A0A815CHT0</accession>
<name>A0A815CHT0_ADIRI</name>
<proteinExistence type="predicted"/>
<evidence type="ECO:0000256" key="1">
    <source>
        <dbReference type="SAM" id="MobiDB-lite"/>
    </source>
</evidence>
<dbReference type="EMBL" id="CAJNOJ010000203">
    <property type="protein sequence ID" value="CAF1285331.1"/>
    <property type="molecule type" value="Genomic_DNA"/>
</dbReference>
<evidence type="ECO:0000313" key="3">
    <source>
        <dbReference type="EMBL" id="CAF1549872.1"/>
    </source>
</evidence>
<dbReference type="Proteomes" id="UP000663852">
    <property type="component" value="Unassembled WGS sequence"/>
</dbReference>
<comment type="caution">
    <text evidence="2">The sequence shown here is derived from an EMBL/GenBank/DDBJ whole genome shotgun (WGS) entry which is preliminary data.</text>
</comment>
<protein>
    <submittedName>
        <fullName evidence="2">Uncharacterized protein</fullName>
    </submittedName>
</protein>
<dbReference type="AlphaFoldDB" id="A0A815CHT0"/>
<evidence type="ECO:0000313" key="4">
    <source>
        <dbReference type="Proteomes" id="UP000663828"/>
    </source>
</evidence>
<gene>
    <name evidence="2" type="ORF">EDS130_LOCUS29786</name>
    <name evidence="3" type="ORF">XAT740_LOCUS42809</name>
</gene>
<organism evidence="2 5">
    <name type="scientific">Adineta ricciae</name>
    <name type="common">Rotifer</name>
    <dbReference type="NCBI Taxonomy" id="249248"/>
    <lineage>
        <taxon>Eukaryota</taxon>
        <taxon>Metazoa</taxon>
        <taxon>Spiralia</taxon>
        <taxon>Gnathifera</taxon>
        <taxon>Rotifera</taxon>
        <taxon>Eurotatoria</taxon>
        <taxon>Bdelloidea</taxon>
        <taxon>Adinetida</taxon>
        <taxon>Adinetidae</taxon>
        <taxon>Adineta</taxon>
    </lineage>
</organism>
<feature type="region of interest" description="Disordered" evidence="1">
    <location>
        <begin position="62"/>
        <end position="85"/>
    </location>
</feature>
<dbReference type="EMBL" id="CAJNOR010005182">
    <property type="protein sequence ID" value="CAF1549872.1"/>
    <property type="molecule type" value="Genomic_DNA"/>
</dbReference>
<evidence type="ECO:0000313" key="5">
    <source>
        <dbReference type="Proteomes" id="UP000663852"/>
    </source>
</evidence>
<sequence>MGVGEEAYTVLDDVIAEQQPPLPSPSQTSINEGSQNDIEQNIQQILRLLITDRIFPVQFRPESRRAVPEPTQISTDPVAGMIDLG</sequence>
<dbReference type="Proteomes" id="UP000663828">
    <property type="component" value="Unassembled WGS sequence"/>
</dbReference>
<reference evidence="2" key="1">
    <citation type="submission" date="2021-02" db="EMBL/GenBank/DDBJ databases">
        <authorList>
            <person name="Nowell W R."/>
        </authorList>
    </citation>
    <scope>NUCLEOTIDE SEQUENCE</scope>
</reference>